<organism evidence="10 11">
    <name type="scientific">Clostridium perfringens E str. JGS1987</name>
    <dbReference type="NCBI Taxonomy" id="451755"/>
    <lineage>
        <taxon>Bacteria</taxon>
        <taxon>Bacillati</taxon>
        <taxon>Bacillota</taxon>
        <taxon>Clostridia</taxon>
        <taxon>Eubacteriales</taxon>
        <taxon>Clostridiaceae</taxon>
        <taxon>Clostridium</taxon>
    </lineage>
</organism>
<evidence type="ECO:0000256" key="7">
    <source>
        <dbReference type="SAM" id="Phobius"/>
    </source>
</evidence>
<dbReference type="SMART" id="SM00382">
    <property type="entry name" value="AAA"/>
    <property type="match status" value="1"/>
</dbReference>
<evidence type="ECO:0000259" key="8">
    <source>
        <dbReference type="PROSITE" id="PS50893"/>
    </source>
</evidence>
<keyword evidence="2 7" id="KW-0812">Transmembrane</keyword>
<dbReference type="EMBL" id="ABDW01000017">
    <property type="protein sequence ID" value="EDT14796.1"/>
    <property type="molecule type" value="Genomic_DNA"/>
</dbReference>
<feature type="transmembrane region" description="Helical" evidence="7">
    <location>
        <begin position="258"/>
        <end position="283"/>
    </location>
</feature>
<dbReference type="InterPro" id="IPR036640">
    <property type="entry name" value="ABC1_TM_sf"/>
</dbReference>
<feature type="transmembrane region" description="Helical" evidence="7">
    <location>
        <begin position="26"/>
        <end position="47"/>
    </location>
</feature>
<dbReference type="InterPro" id="IPR011527">
    <property type="entry name" value="ABC1_TM_dom"/>
</dbReference>
<evidence type="ECO:0000256" key="2">
    <source>
        <dbReference type="ARBA" id="ARBA00022692"/>
    </source>
</evidence>
<reference evidence="10 11" key="1">
    <citation type="submission" date="2007-07" db="EMBL/GenBank/DDBJ databases">
        <title>Annotation of Clostridium perfringens E str. JGS1987.</title>
        <authorList>
            <person name="Paulsen I."/>
            <person name="Sebastian Y."/>
        </authorList>
    </citation>
    <scope>NUCLEOTIDE SEQUENCE [LARGE SCALE GENOMIC DNA]</scope>
    <source>
        <strain evidence="11">E str. JGS1987</strain>
    </source>
</reference>
<dbReference type="Gene3D" id="1.20.1560.10">
    <property type="entry name" value="ABC transporter type 1, transmembrane domain"/>
    <property type="match status" value="1"/>
</dbReference>
<dbReference type="SUPFAM" id="SSF90123">
    <property type="entry name" value="ABC transporter transmembrane region"/>
    <property type="match status" value="1"/>
</dbReference>
<feature type="domain" description="ABC transmembrane type-1" evidence="9">
    <location>
        <begin position="27"/>
        <end position="308"/>
    </location>
</feature>
<protein>
    <submittedName>
        <fullName evidence="10">Putative lipid A export ATP-binding/permease protein MsbA</fullName>
    </submittedName>
</protein>
<feature type="domain" description="ABC transporter" evidence="8">
    <location>
        <begin position="342"/>
        <end position="575"/>
    </location>
</feature>
<dbReference type="InterPro" id="IPR017871">
    <property type="entry name" value="ABC_transporter-like_CS"/>
</dbReference>
<dbReference type="Pfam" id="PF00005">
    <property type="entry name" value="ABC_tran"/>
    <property type="match status" value="1"/>
</dbReference>
<dbReference type="SUPFAM" id="SSF52540">
    <property type="entry name" value="P-loop containing nucleoside triphosphate hydrolases"/>
    <property type="match status" value="1"/>
</dbReference>
<dbReference type="GO" id="GO:0005886">
    <property type="term" value="C:plasma membrane"/>
    <property type="evidence" value="ECO:0007669"/>
    <property type="project" value="UniProtKB-SubCell"/>
</dbReference>
<keyword evidence="4 10" id="KW-0067">ATP-binding</keyword>
<keyword evidence="6 7" id="KW-0472">Membrane</keyword>
<dbReference type="Pfam" id="PF00664">
    <property type="entry name" value="ABC_membrane"/>
    <property type="match status" value="1"/>
</dbReference>
<dbReference type="AlphaFoldDB" id="B1BU11"/>
<evidence type="ECO:0000313" key="11">
    <source>
        <dbReference type="Proteomes" id="UP000005337"/>
    </source>
</evidence>
<evidence type="ECO:0000256" key="6">
    <source>
        <dbReference type="ARBA" id="ARBA00023136"/>
    </source>
</evidence>
<dbReference type="FunFam" id="3.40.50.300:FF:000218">
    <property type="entry name" value="Multidrug ABC transporter ATP-binding protein"/>
    <property type="match status" value="1"/>
</dbReference>
<dbReference type="GO" id="GO:0005524">
    <property type="term" value="F:ATP binding"/>
    <property type="evidence" value="ECO:0007669"/>
    <property type="project" value="UniProtKB-KW"/>
</dbReference>
<evidence type="ECO:0000256" key="1">
    <source>
        <dbReference type="ARBA" id="ARBA00004651"/>
    </source>
</evidence>
<evidence type="ECO:0000256" key="3">
    <source>
        <dbReference type="ARBA" id="ARBA00022741"/>
    </source>
</evidence>
<dbReference type="Proteomes" id="UP000005337">
    <property type="component" value="Unassembled WGS sequence"/>
</dbReference>
<evidence type="ECO:0000259" key="9">
    <source>
        <dbReference type="PROSITE" id="PS50929"/>
    </source>
</evidence>
<dbReference type="CDD" id="cd07346">
    <property type="entry name" value="ABC_6TM_exporters"/>
    <property type="match status" value="1"/>
</dbReference>
<dbReference type="InterPro" id="IPR003593">
    <property type="entry name" value="AAA+_ATPase"/>
</dbReference>
<dbReference type="PANTHER" id="PTHR43394:SF1">
    <property type="entry name" value="ATP-BINDING CASSETTE SUB-FAMILY B MEMBER 10, MITOCHONDRIAL"/>
    <property type="match status" value="1"/>
</dbReference>
<dbReference type="GO" id="GO:0016887">
    <property type="term" value="F:ATP hydrolysis activity"/>
    <property type="evidence" value="ECO:0007669"/>
    <property type="project" value="InterPro"/>
</dbReference>
<dbReference type="Gene3D" id="3.40.50.300">
    <property type="entry name" value="P-loop containing nucleotide triphosphate hydrolases"/>
    <property type="match status" value="1"/>
</dbReference>
<keyword evidence="5 7" id="KW-1133">Transmembrane helix</keyword>
<keyword evidence="3" id="KW-0547">Nucleotide-binding</keyword>
<evidence type="ECO:0000256" key="4">
    <source>
        <dbReference type="ARBA" id="ARBA00022840"/>
    </source>
</evidence>
<gene>
    <name evidence="10" type="ORF">AC3_0181</name>
</gene>
<sequence length="586" mass="67546">MSIIKTQDLKLLKRLYKYVKPYRIKLLILFVCIFGEILFSLMQPLLWGKIIEEIFKKSLNLVYINIFYVLIMVMFQLIFKFIGSYLFKFLTNNIVYDLKTDMYKQILNFPIRIFDQISVGELISRLQEDTNSIATIITNQLLTTIMDILKIIIIGVIIFKINVILSLIVLVSFPVYWLVFFKFRKIIKEKLKILRKINDNYLNNVEQTLVGIREIRSMGAKNYAYNIFCTLSKKFKDTDLNVNTINQISNIVSMILNLVFKIVTIIIGAYFIFRGILTIQYFIAFSTYSEQLTYSLMNVTKLNSTLQQVFVSMERIFDLMDNLSYEKQIFGDIDISKVEGNIAFENVCFKYNENDIIKNATFNIRANSKIAIVGDSGSGKTTIFNLLLRFYDISSGKITIDNIDISDFNENSLRNNISIVRQEPFMLNLTIKENLLMVNNKASDNELINACRQANIHDYIMSLPEQYNTVISGNSANISGGQKQRLSIARAILKNSKIILFDEVTSGLDNISQRFIQDSIDNMSENHTVIVIAHRLSTIINSDLIIVIENGEIIGCGKHNKLIKENSKYRELYNAEFKTSNNEGVI</sequence>
<accession>B1BU11</accession>
<proteinExistence type="predicted"/>
<comment type="caution">
    <text evidence="10">The sequence shown here is derived from an EMBL/GenBank/DDBJ whole genome shotgun (WGS) entry which is preliminary data.</text>
</comment>
<dbReference type="GO" id="GO:0015421">
    <property type="term" value="F:ABC-type oligopeptide transporter activity"/>
    <property type="evidence" value="ECO:0007669"/>
    <property type="project" value="TreeGrafter"/>
</dbReference>
<dbReference type="PROSITE" id="PS00211">
    <property type="entry name" value="ABC_TRANSPORTER_1"/>
    <property type="match status" value="1"/>
</dbReference>
<feature type="transmembrane region" description="Helical" evidence="7">
    <location>
        <begin position="151"/>
        <end position="180"/>
    </location>
</feature>
<feature type="transmembrane region" description="Helical" evidence="7">
    <location>
        <begin position="59"/>
        <end position="79"/>
    </location>
</feature>
<dbReference type="PANTHER" id="PTHR43394">
    <property type="entry name" value="ATP-DEPENDENT PERMEASE MDL1, MITOCHONDRIAL"/>
    <property type="match status" value="1"/>
</dbReference>
<dbReference type="InterPro" id="IPR027417">
    <property type="entry name" value="P-loop_NTPase"/>
</dbReference>
<dbReference type="InterPro" id="IPR039421">
    <property type="entry name" value="Type_1_exporter"/>
</dbReference>
<dbReference type="RefSeq" id="WP_003463940.1">
    <property type="nucleotide sequence ID" value="NZ_ABDW01000017.1"/>
</dbReference>
<comment type="subcellular location">
    <subcellularLocation>
        <location evidence="1">Cell membrane</location>
        <topology evidence="1">Multi-pass membrane protein</topology>
    </subcellularLocation>
</comment>
<name>B1BU11_CLOPF</name>
<evidence type="ECO:0000256" key="5">
    <source>
        <dbReference type="ARBA" id="ARBA00022989"/>
    </source>
</evidence>
<dbReference type="PROSITE" id="PS50929">
    <property type="entry name" value="ABC_TM1F"/>
    <property type="match status" value="1"/>
</dbReference>
<dbReference type="PROSITE" id="PS50893">
    <property type="entry name" value="ABC_TRANSPORTER_2"/>
    <property type="match status" value="1"/>
</dbReference>
<evidence type="ECO:0000313" key="10">
    <source>
        <dbReference type="EMBL" id="EDT14796.1"/>
    </source>
</evidence>
<dbReference type="InterPro" id="IPR003439">
    <property type="entry name" value="ABC_transporter-like_ATP-bd"/>
</dbReference>